<sequence>MSGAEPFVARRSPAKLLLLFSGALAFVAAGLWMAGLFGPAPNPGFAWFGWVAAAFFGLCAAAILAGFAGSGIRIRLDDDGVLSREWSDRPVPWDAIDCAQTHRLHGRNLLAVYLRDPAGHPPTRWQGRLSGHNRRLGFGEINLSATGTDKRFDELGAAGNPVGVDTYQCLLHIWDRLRVWNPGASRPAYHPNCRSDVGLLG</sequence>
<dbReference type="AlphaFoldDB" id="A0A6J4RSP1"/>
<evidence type="ECO:0000313" key="2">
    <source>
        <dbReference type="EMBL" id="CAA9481144.1"/>
    </source>
</evidence>
<feature type="transmembrane region" description="Helical" evidence="1">
    <location>
        <begin position="16"/>
        <end position="35"/>
    </location>
</feature>
<evidence type="ECO:0000256" key="1">
    <source>
        <dbReference type="SAM" id="Phobius"/>
    </source>
</evidence>
<keyword evidence="1" id="KW-0472">Membrane</keyword>
<organism evidence="2">
    <name type="scientific">uncultured Sphingomonadaceae bacterium</name>
    <dbReference type="NCBI Taxonomy" id="169976"/>
    <lineage>
        <taxon>Bacteria</taxon>
        <taxon>Pseudomonadati</taxon>
        <taxon>Pseudomonadota</taxon>
        <taxon>Alphaproteobacteria</taxon>
        <taxon>Sphingomonadales</taxon>
        <taxon>Sphingomonadaceae</taxon>
        <taxon>environmental samples</taxon>
    </lineage>
</organism>
<dbReference type="NCBIfam" id="NF041635">
    <property type="entry name" value="STM3941_fam"/>
    <property type="match status" value="1"/>
</dbReference>
<proteinExistence type="predicted"/>
<dbReference type="EMBL" id="CADCVW010000011">
    <property type="protein sequence ID" value="CAA9481144.1"/>
    <property type="molecule type" value="Genomic_DNA"/>
</dbReference>
<accession>A0A6J4RSP1</accession>
<reference evidence="2" key="1">
    <citation type="submission" date="2020-02" db="EMBL/GenBank/DDBJ databases">
        <authorList>
            <person name="Meier V. D."/>
        </authorList>
    </citation>
    <scope>NUCLEOTIDE SEQUENCE</scope>
    <source>
        <strain evidence="2">AVDCRST_MAG39</strain>
    </source>
</reference>
<feature type="transmembrane region" description="Helical" evidence="1">
    <location>
        <begin position="47"/>
        <end position="68"/>
    </location>
</feature>
<name>A0A6J4RSP1_9SPHN</name>
<keyword evidence="1" id="KW-1133">Transmembrane helix</keyword>
<protein>
    <submittedName>
        <fullName evidence="2">Uncharacterized protein</fullName>
    </submittedName>
</protein>
<dbReference type="InterPro" id="IPR048136">
    <property type="entry name" value="STM3941-like"/>
</dbReference>
<keyword evidence="1" id="KW-0812">Transmembrane</keyword>
<gene>
    <name evidence="2" type="ORF">AVDCRST_MAG39-167</name>
</gene>